<dbReference type="HOGENOM" id="CLU_2470452_0_0_1"/>
<gene>
    <name evidence="1" type="ORF">SS1G_13020</name>
</gene>
<proteinExistence type="predicted"/>
<dbReference type="RefSeq" id="XP_001585928.1">
    <property type="nucleotide sequence ID" value="XM_001585878.1"/>
</dbReference>
<organism evidence="1 2">
    <name type="scientific">Sclerotinia sclerotiorum (strain ATCC 18683 / 1980 / Ss-1)</name>
    <name type="common">White mold</name>
    <name type="synonym">Whetzelinia sclerotiorum</name>
    <dbReference type="NCBI Taxonomy" id="665079"/>
    <lineage>
        <taxon>Eukaryota</taxon>
        <taxon>Fungi</taxon>
        <taxon>Dikarya</taxon>
        <taxon>Ascomycota</taxon>
        <taxon>Pezizomycotina</taxon>
        <taxon>Leotiomycetes</taxon>
        <taxon>Helotiales</taxon>
        <taxon>Sclerotiniaceae</taxon>
        <taxon>Sclerotinia</taxon>
    </lineage>
</organism>
<sequence>MIALRWGKFLQKPSAPFWLWTAWIKFTRLLLLASQRVNISLQKAIDSETRHSTDRITYLTTCLKHNILAKELEYQASALHTLLPNAEA</sequence>
<dbReference type="InParanoid" id="A7F5Z2"/>
<reference evidence="2" key="1">
    <citation type="journal article" date="2011" name="PLoS Genet.">
        <title>Genomic analysis of the necrotrophic fungal pathogens Sclerotinia sclerotiorum and Botrytis cinerea.</title>
        <authorList>
            <person name="Amselem J."/>
            <person name="Cuomo C.A."/>
            <person name="van Kan J.A."/>
            <person name="Viaud M."/>
            <person name="Benito E.P."/>
            <person name="Couloux A."/>
            <person name="Coutinho P.M."/>
            <person name="de Vries R.P."/>
            <person name="Dyer P.S."/>
            <person name="Fillinger S."/>
            <person name="Fournier E."/>
            <person name="Gout L."/>
            <person name="Hahn M."/>
            <person name="Kohn L."/>
            <person name="Lapalu N."/>
            <person name="Plummer K.M."/>
            <person name="Pradier J.M."/>
            <person name="Quevillon E."/>
            <person name="Sharon A."/>
            <person name="Simon A."/>
            <person name="ten Have A."/>
            <person name="Tudzynski B."/>
            <person name="Tudzynski P."/>
            <person name="Wincker P."/>
            <person name="Andrew M."/>
            <person name="Anthouard V."/>
            <person name="Beever R.E."/>
            <person name="Beffa R."/>
            <person name="Benoit I."/>
            <person name="Bouzid O."/>
            <person name="Brault B."/>
            <person name="Chen Z."/>
            <person name="Choquer M."/>
            <person name="Collemare J."/>
            <person name="Cotton P."/>
            <person name="Danchin E.G."/>
            <person name="Da Silva C."/>
            <person name="Gautier A."/>
            <person name="Giraud C."/>
            <person name="Giraud T."/>
            <person name="Gonzalez C."/>
            <person name="Grossetete S."/>
            <person name="Guldener U."/>
            <person name="Henrissat B."/>
            <person name="Howlett B.J."/>
            <person name="Kodira C."/>
            <person name="Kretschmer M."/>
            <person name="Lappartient A."/>
            <person name="Leroch M."/>
            <person name="Levis C."/>
            <person name="Mauceli E."/>
            <person name="Neuveglise C."/>
            <person name="Oeser B."/>
            <person name="Pearson M."/>
            <person name="Poulain J."/>
            <person name="Poussereau N."/>
            <person name="Quesneville H."/>
            <person name="Rascle C."/>
            <person name="Schumacher J."/>
            <person name="Segurens B."/>
            <person name="Sexton A."/>
            <person name="Silva E."/>
            <person name="Sirven C."/>
            <person name="Soanes D.M."/>
            <person name="Talbot N.J."/>
            <person name="Templeton M."/>
            <person name="Yandava C."/>
            <person name="Yarden O."/>
            <person name="Zeng Q."/>
            <person name="Rollins J.A."/>
            <person name="Lebrun M.H."/>
            <person name="Dickman M."/>
        </authorList>
    </citation>
    <scope>NUCLEOTIDE SEQUENCE [LARGE SCALE GENOMIC DNA]</scope>
    <source>
        <strain evidence="2">ATCC 18683 / 1980 / Ss-1</strain>
    </source>
</reference>
<accession>A7F5Z2</accession>
<dbReference type="GeneID" id="5482136"/>
<dbReference type="EMBL" id="CH476643">
    <property type="protein sequence ID" value="EDN98163.1"/>
    <property type="molecule type" value="Genomic_DNA"/>
</dbReference>
<evidence type="ECO:0000313" key="1">
    <source>
        <dbReference type="EMBL" id="EDN98163.1"/>
    </source>
</evidence>
<dbReference type="Proteomes" id="UP000001312">
    <property type="component" value="Unassembled WGS sequence"/>
</dbReference>
<keyword evidence="2" id="KW-1185">Reference proteome</keyword>
<protein>
    <submittedName>
        <fullName evidence="1">Uncharacterized protein</fullName>
    </submittedName>
</protein>
<dbReference type="AlphaFoldDB" id="A7F5Z2"/>
<name>A7F5Z2_SCLS1</name>
<evidence type="ECO:0000313" key="2">
    <source>
        <dbReference type="Proteomes" id="UP000001312"/>
    </source>
</evidence>
<dbReference type="KEGG" id="ssl:SS1G_13020"/>